<reference evidence="2" key="1">
    <citation type="journal article" date="2024" name="Proc. Natl. Acad. Sci. U.S.A.">
        <title>Extraordinary preservation of gene collinearity over three hundred million years revealed in homosporous lycophytes.</title>
        <authorList>
            <person name="Li C."/>
            <person name="Wickell D."/>
            <person name="Kuo L.Y."/>
            <person name="Chen X."/>
            <person name="Nie B."/>
            <person name="Liao X."/>
            <person name="Peng D."/>
            <person name="Ji J."/>
            <person name="Jenkins J."/>
            <person name="Williams M."/>
            <person name="Shu S."/>
            <person name="Plott C."/>
            <person name="Barry K."/>
            <person name="Rajasekar S."/>
            <person name="Grimwood J."/>
            <person name="Han X."/>
            <person name="Sun S."/>
            <person name="Hou Z."/>
            <person name="He W."/>
            <person name="Dai G."/>
            <person name="Sun C."/>
            <person name="Schmutz J."/>
            <person name="Leebens-Mack J.H."/>
            <person name="Li F.W."/>
            <person name="Wang L."/>
        </authorList>
    </citation>
    <scope>NUCLEOTIDE SEQUENCE [LARGE SCALE GENOMIC DNA]</scope>
    <source>
        <strain evidence="2">cv. PW_Plant_1</strain>
    </source>
</reference>
<comment type="caution">
    <text evidence="1">The sequence shown here is derived from an EMBL/GenBank/DDBJ whole genome shotgun (WGS) entry which is preliminary data.</text>
</comment>
<name>A0ACC2E2R5_DIPCM</name>
<keyword evidence="2" id="KW-1185">Reference proteome</keyword>
<protein>
    <submittedName>
        <fullName evidence="1">Uncharacterized protein</fullName>
    </submittedName>
</protein>
<organism evidence="1 2">
    <name type="scientific">Diphasiastrum complanatum</name>
    <name type="common">Issler's clubmoss</name>
    <name type="synonym">Lycopodium complanatum</name>
    <dbReference type="NCBI Taxonomy" id="34168"/>
    <lineage>
        <taxon>Eukaryota</taxon>
        <taxon>Viridiplantae</taxon>
        <taxon>Streptophyta</taxon>
        <taxon>Embryophyta</taxon>
        <taxon>Tracheophyta</taxon>
        <taxon>Lycopodiopsida</taxon>
        <taxon>Lycopodiales</taxon>
        <taxon>Lycopodiaceae</taxon>
        <taxon>Lycopodioideae</taxon>
        <taxon>Diphasiastrum</taxon>
    </lineage>
</organism>
<gene>
    <name evidence="1" type="ORF">O6H91_04G145800</name>
</gene>
<dbReference type="Proteomes" id="UP001162992">
    <property type="component" value="Chromosome 4"/>
</dbReference>
<proteinExistence type="predicted"/>
<dbReference type="EMBL" id="CM055095">
    <property type="protein sequence ID" value="KAJ7560787.1"/>
    <property type="molecule type" value="Genomic_DNA"/>
</dbReference>
<evidence type="ECO:0000313" key="2">
    <source>
        <dbReference type="Proteomes" id="UP001162992"/>
    </source>
</evidence>
<sequence length="362" mass="41810">MEALLPPPPSPPHPPHHHHQRIDPQQQQHLQIDPQQQQQQIDLQHHRQQQINPQQQHQQIDLQHHRQQQIDAQRQHQQIDDVCTEDNPRKLLRWTKNETLLLLTAKRKREDGLLILSAGADEKVSDVNKWKRICDSLRAHGVDRDHVACKKRWFHLLSDYKKIQDWQCAAGAAESFWLMQPHERRAKRLPSGFDRDIYGELDSWLGGRPAVNPSAILESTIGNGEGTLDFEVENDPLPDLSDRNGLRSYGISETNFTCRKKRRQSIRKDADLLDQYDARDHLELRESLIHVLERNGKGMEIALRNNCQAQIDAQRQISQAQMEAQKQIVELQMQQGREFVGAMYALVGALGDLAKSLRSPSD</sequence>
<accession>A0ACC2E2R5</accession>
<evidence type="ECO:0000313" key="1">
    <source>
        <dbReference type="EMBL" id="KAJ7560787.1"/>
    </source>
</evidence>